<dbReference type="EMBL" id="JBJKFK010003620">
    <property type="protein sequence ID" value="KAL3309708.1"/>
    <property type="molecule type" value="Genomic_DNA"/>
</dbReference>
<accession>A0ABD2PRQ2</accession>
<protein>
    <submittedName>
        <fullName evidence="1">Uncharacterized protein</fullName>
    </submittedName>
</protein>
<evidence type="ECO:0000313" key="1">
    <source>
        <dbReference type="EMBL" id="KAL3309708.1"/>
    </source>
</evidence>
<sequence>MSTVETSNQIPVDLNQVEQLERAINELHCSLKYPNYGYCHSSVEDEISRQFAVKDRIKSILEQVPDNKLRSEIFDDQYTEVQELCAENQDVAEYLQLITSLEDVISQTSTQLTQQSLAVTWKECDNQFWIKDKANEVFSCWSTVERFSTLMGWHLRDASEYHKFFYTNRQMLQSLEDRQARISQFLAHRDSEDICEATVKDFNQLVNFIREQLAFFKQLCDKVDMLMRMARTIVPLDQRCSRVTDTDVRAVMLTDYQVRLMNTIQRFSFINSLLPLLIEINQFQESRFM</sequence>
<comment type="caution">
    <text evidence="1">The sequence shown here is derived from an EMBL/GenBank/DDBJ whole genome shotgun (WGS) entry which is preliminary data.</text>
</comment>
<proteinExistence type="predicted"/>
<keyword evidence="2" id="KW-1185">Reference proteome</keyword>
<dbReference type="Proteomes" id="UP001626550">
    <property type="component" value="Unassembled WGS sequence"/>
</dbReference>
<dbReference type="AlphaFoldDB" id="A0ABD2PRQ2"/>
<name>A0ABD2PRQ2_9PLAT</name>
<reference evidence="1 2" key="1">
    <citation type="submission" date="2024-11" db="EMBL/GenBank/DDBJ databases">
        <title>Adaptive evolution of stress response genes in parasites aligns with host niche diversity.</title>
        <authorList>
            <person name="Hahn C."/>
            <person name="Resl P."/>
        </authorList>
    </citation>
    <scope>NUCLEOTIDE SEQUENCE [LARGE SCALE GENOMIC DNA]</scope>
    <source>
        <strain evidence="1">EGGRZ-B1_66</strain>
        <tissue evidence="1">Body</tissue>
    </source>
</reference>
<gene>
    <name evidence="1" type="ORF">Ciccas_011745</name>
</gene>
<evidence type="ECO:0000313" key="2">
    <source>
        <dbReference type="Proteomes" id="UP001626550"/>
    </source>
</evidence>
<organism evidence="1 2">
    <name type="scientific">Cichlidogyrus casuarinus</name>
    <dbReference type="NCBI Taxonomy" id="1844966"/>
    <lineage>
        <taxon>Eukaryota</taxon>
        <taxon>Metazoa</taxon>
        <taxon>Spiralia</taxon>
        <taxon>Lophotrochozoa</taxon>
        <taxon>Platyhelminthes</taxon>
        <taxon>Monogenea</taxon>
        <taxon>Monopisthocotylea</taxon>
        <taxon>Dactylogyridea</taxon>
        <taxon>Ancyrocephalidae</taxon>
        <taxon>Cichlidogyrus</taxon>
    </lineage>
</organism>